<keyword evidence="3 5" id="KW-1133">Transmembrane helix</keyword>
<dbReference type="GO" id="GO:0016020">
    <property type="term" value="C:membrane"/>
    <property type="evidence" value="ECO:0007669"/>
    <property type="project" value="UniProtKB-SubCell"/>
</dbReference>
<feature type="transmembrane region" description="Helical" evidence="5">
    <location>
        <begin position="103"/>
        <end position="120"/>
    </location>
</feature>
<feature type="transmembrane region" description="Helical" evidence="5">
    <location>
        <begin position="6"/>
        <end position="25"/>
    </location>
</feature>
<protein>
    <submittedName>
        <fullName evidence="6">COG2259 Predicted membrane protein</fullName>
    </submittedName>
</protein>
<evidence type="ECO:0000256" key="3">
    <source>
        <dbReference type="ARBA" id="ARBA00022989"/>
    </source>
</evidence>
<evidence type="ECO:0000256" key="4">
    <source>
        <dbReference type="ARBA" id="ARBA00023136"/>
    </source>
</evidence>
<keyword evidence="2 5" id="KW-0812">Transmembrane</keyword>
<dbReference type="InterPro" id="IPR032808">
    <property type="entry name" value="DoxX"/>
</dbReference>
<feature type="transmembrane region" description="Helical" evidence="5">
    <location>
        <begin position="45"/>
        <end position="63"/>
    </location>
</feature>
<dbReference type="Pfam" id="PF07681">
    <property type="entry name" value="DoxX"/>
    <property type="match status" value="1"/>
</dbReference>
<gene>
    <name evidence="6" type="ORF">UFOVP359_105</name>
</gene>
<evidence type="ECO:0000256" key="2">
    <source>
        <dbReference type="ARBA" id="ARBA00022692"/>
    </source>
</evidence>
<accession>A0A6J7WVV3</accession>
<evidence type="ECO:0000313" key="6">
    <source>
        <dbReference type="EMBL" id="CAB5221860.1"/>
    </source>
</evidence>
<comment type="subcellular location">
    <subcellularLocation>
        <location evidence="1">Membrane</location>
        <topology evidence="1">Multi-pass membrane protein</topology>
    </subcellularLocation>
</comment>
<dbReference type="EMBL" id="LR798295">
    <property type="protein sequence ID" value="CAB5221860.1"/>
    <property type="molecule type" value="Genomic_DNA"/>
</dbReference>
<sequence length="121" mass="12846">MEALLLIVGKILFASIFVSSGIAHFKAADYMAGYAQSKRIPAPKFAVLASGALLVIAPVLFLLGVAEVLALASLAVFLLVTAFVFHPYWTVEDPGMKQGEQLTFLKELSLAGAILVILALL</sequence>
<proteinExistence type="predicted"/>
<name>A0A6J7WVV3_9CAUD</name>
<reference evidence="6" key="1">
    <citation type="submission" date="2020-05" db="EMBL/GenBank/DDBJ databases">
        <authorList>
            <person name="Chiriac C."/>
            <person name="Salcher M."/>
            <person name="Ghai R."/>
            <person name="Kavagutti S V."/>
        </authorList>
    </citation>
    <scope>NUCLEOTIDE SEQUENCE</scope>
</reference>
<evidence type="ECO:0000256" key="1">
    <source>
        <dbReference type="ARBA" id="ARBA00004141"/>
    </source>
</evidence>
<organism evidence="6">
    <name type="scientific">uncultured Caudovirales phage</name>
    <dbReference type="NCBI Taxonomy" id="2100421"/>
    <lineage>
        <taxon>Viruses</taxon>
        <taxon>Duplodnaviria</taxon>
        <taxon>Heunggongvirae</taxon>
        <taxon>Uroviricota</taxon>
        <taxon>Caudoviricetes</taxon>
        <taxon>Peduoviridae</taxon>
        <taxon>Maltschvirus</taxon>
        <taxon>Maltschvirus maltsch</taxon>
    </lineage>
</organism>
<keyword evidence="4 5" id="KW-0472">Membrane</keyword>
<feature type="transmembrane region" description="Helical" evidence="5">
    <location>
        <begin position="69"/>
        <end position="91"/>
    </location>
</feature>
<evidence type="ECO:0000256" key="5">
    <source>
        <dbReference type="SAM" id="Phobius"/>
    </source>
</evidence>